<feature type="transmembrane region" description="Helical" evidence="2">
    <location>
        <begin position="556"/>
        <end position="581"/>
    </location>
</feature>
<gene>
    <name evidence="4" type="ORF">J2S45_001413</name>
</gene>
<feature type="compositionally biased region" description="Basic and acidic residues" evidence="1">
    <location>
        <begin position="137"/>
        <end position="151"/>
    </location>
</feature>
<evidence type="ECO:0000256" key="2">
    <source>
        <dbReference type="SAM" id="Phobius"/>
    </source>
</evidence>
<feature type="compositionally biased region" description="Polar residues" evidence="1">
    <location>
        <begin position="26"/>
        <end position="37"/>
    </location>
</feature>
<keyword evidence="3" id="KW-0732">Signal</keyword>
<feature type="compositionally biased region" description="Basic and acidic residues" evidence="1">
    <location>
        <begin position="489"/>
        <end position="500"/>
    </location>
</feature>
<keyword evidence="5" id="KW-1185">Reference proteome</keyword>
<proteinExistence type="predicted"/>
<feature type="region of interest" description="Disordered" evidence="1">
    <location>
        <begin position="26"/>
        <end position="151"/>
    </location>
</feature>
<protein>
    <submittedName>
        <fullName evidence="4">Uncharacterized protein</fullName>
    </submittedName>
</protein>
<dbReference type="Proteomes" id="UP001230145">
    <property type="component" value="Unassembled WGS sequence"/>
</dbReference>
<dbReference type="RefSeq" id="WP_307634970.1">
    <property type="nucleotide sequence ID" value="NZ_JAUSQL010000001.1"/>
</dbReference>
<keyword evidence="2" id="KW-0812">Transmembrane</keyword>
<feature type="compositionally biased region" description="Basic and acidic residues" evidence="1">
    <location>
        <begin position="75"/>
        <end position="88"/>
    </location>
</feature>
<dbReference type="EMBL" id="JAUSQL010000001">
    <property type="protein sequence ID" value="MDP9832734.1"/>
    <property type="molecule type" value="Genomic_DNA"/>
</dbReference>
<comment type="caution">
    <text evidence="4">The sequence shown here is derived from an EMBL/GenBank/DDBJ whole genome shotgun (WGS) entry which is preliminary data.</text>
</comment>
<keyword evidence="2" id="KW-0472">Membrane</keyword>
<reference evidence="4 5" key="1">
    <citation type="submission" date="2023-07" db="EMBL/GenBank/DDBJ databases">
        <title>Sequencing the genomes of 1000 actinobacteria strains.</title>
        <authorList>
            <person name="Klenk H.-P."/>
        </authorList>
    </citation>
    <scope>NUCLEOTIDE SEQUENCE [LARGE SCALE GENOMIC DNA]</scope>
    <source>
        <strain evidence="4 5">DSM 19515</strain>
    </source>
</reference>
<feature type="region of interest" description="Disordered" evidence="1">
    <location>
        <begin position="465"/>
        <end position="556"/>
    </location>
</feature>
<feature type="chain" id="PRO_5045449273" evidence="3">
    <location>
        <begin position="27"/>
        <end position="588"/>
    </location>
</feature>
<evidence type="ECO:0000256" key="1">
    <source>
        <dbReference type="SAM" id="MobiDB-lite"/>
    </source>
</evidence>
<evidence type="ECO:0000256" key="3">
    <source>
        <dbReference type="SAM" id="SignalP"/>
    </source>
</evidence>
<accession>A0ABT9PJ42</accession>
<keyword evidence="2" id="KW-1133">Transmembrane helix</keyword>
<feature type="signal peptide" evidence="3">
    <location>
        <begin position="1"/>
        <end position="26"/>
    </location>
</feature>
<sequence>MRRKIASAASAALLIGGIAMPATATAAETSPFDSDLSSWLAPGSQPPAEKETASPSGDDLSSWLAPTPKPATPKTPEDKAPESKKAESTEPAAPEAGHSDLSEWLAPGSSKPADPEIKAPSGDDLGSWLAPSTPKPQDPKQGEPKAGEKASDTPVIAELAFGETQHGRTLSWKVDGCSVLNKKTVKVSLSRGTEALTVRGQSRKESTNASTWPAGTYTLTARCVNMRDGKELGKVTKDVELTRSNMWVSYSGDPLYGLVPNPGERVTLTTHAPANALPIKAGPYEPGETVVVRMSFGEAEATEITRANADDSGHLTLDQWLPQRPAGAKSFTLVAQGESSKRATTYTGTLIDSPRSAFEIVGVEGRTVKVGPTAMEPNASGFTEPGALPASVLGPDGNEIAKGELTVDAKGAIGGSVTLPDGDLPNGRYTLRVLSPLGIRGYHADYFVVKNNVVYRGWAIPADDVDTPAPGAQPGQPEAPEGGNAGNPEGKDKLEGDKEQAPAPETDTAVTPSPDQKVGSKEHKAGAQAPMVDGTTQKNPVVASAPAKAGKSEKSLAHAGAGVVGLGALGAAVTALGALLVRRCRSEG</sequence>
<organism evidence="4 5">
    <name type="scientific">Trueperella abortisuis</name>
    <dbReference type="NCBI Taxonomy" id="445930"/>
    <lineage>
        <taxon>Bacteria</taxon>
        <taxon>Bacillati</taxon>
        <taxon>Actinomycetota</taxon>
        <taxon>Actinomycetes</taxon>
        <taxon>Actinomycetales</taxon>
        <taxon>Actinomycetaceae</taxon>
        <taxon>Trueperella</taxon>
    </lineage>
</organism>
<evidence type="ECO:0000313" key="4">
    <source>
        <dbReference type="EMBL" id="MDP9832734.1"/>
    </source>
</evidence>
<evidence type="ECO:0000313" key="5">
    <source>
        <dbReference type="Proteomes" id="UP001230145"/>
    </source>
</evidence>
<name>A0ABT9PJ42_9ACTO</name>
<feature type="compositionally biased region" description="Low complexity" evidence="1">
    <location>
        <begin position="468"/>
        <end position="482"/>
    </location>
</feature>